<protein>
    <submittedName>
        <fullName evidence="2">IQCA1L isoform 3</fullName>
    </submittedName>
</protein>
<reference evidence="2" key="1">
    <citation type="submission" date="2017-12" db="EMBL/GenBank/DDBJ databases">
        <title>High-resolution comparative analysis of great ape genomes.</title>
        <authorList>
            <person name="Pollen A."/>
            <person name="Hastie A."/>
            <person name="Hormozdiari F."/>
            <person name="Dougherty M."/>
            <person name="Liu R."/>
            <person name="Chaisson M."/>
            <person name="Hoppe E."/>
            <person name="Hill C."/>
            <person name="Pang A."/>
            <person name="Hillier L."/>
            <person name="Baker C."/>
            <person name="Armstrong J."/>
            <person name="Shendure J."/>
            <person name="Paten B."/>
            <person name="Wilson R."/>
            <person name="Chao H."/>
            <person name="Schneider V."/>
            <person name="Ventura M."/>
            <person name="Kronenberg Z."/>
            <person name="Murali S."/>
            <person name="Gordon D."/>
            <person name="Cantsilieris S."/>
            <person name="Munson K."/>
            <person name="Nelson B."/>
            <person name="Raja A."/>
            <person name="Underwood J."/>
            <person name="Diekhans M."/>
            <person name="Fiddes I."/>
            <person name="Haussler D."/>
            <person name="Eichler E."/>
        </authorList>
    </citation>
    <scope>NUCLEOTIDE SEQUENCE [LARGE SCALE GENOMIC DNA]</scope>
    <source>
        <strain evidence="2">Susie</strain>
    </source>
</reference>
<feature type="region of interest" description="Disordered" evidence="1">
    <location>
        <begin position="1"/>
        <end position="34"/>
    </location>
</feature>
<name>A0A2J8RKC8_PONAB</name>
<dbReference type="EMBL" id="NDHI03003681">
    <property type="protein sequence ID" value="PNJ08983.1"/>
    <property type="molecule type" value="Genomic_DNA"/>
</dbReference>
<evidence type="ECO:0000256" key="1">
    <source>
        <dbReference type="SAM" id="MobiDB-lite"/>
    </source>
</evidence>
<feature type="non-terminal residue" evidence="2">
    <location>
        <position position="1"/>
    </location>
</feature>
<dbReference type="InterPro" id="IPR052267">
    <property type="entry name" value="N-DRC_Component"/>
</dbReference>
<dbReference type="PANTHER" id="PTHR14690:SF6">
    <property type="entry name" value="IQ AND AAA DOMAIN-CONTAINING PROTEIN 1-LIKE"/>
    <property type="match status" value="1"/>
</dbReference>
<evidence type="ECO:0000313" key="2">
    <source>
        <dbReference type="EMBL" id="PNJ08983.1"/>
    </source>
</evidence>
<accession>A0A2J8RKC8</accession>
<sequence length="118" mass="13573">QENRKKEQEKSKEKGKDEKEKKKKGKEEKAKKGEVDAVLQVLPSKCIPMISAGHEEYLNTWKNRCESVHPSQNYDSETLREEKRKEVEQEIRIQVTETSAGDLGFEFRLGASPHVEGC</sequence>
<gene>
    <name evidence="2" type="ORF">CR201_G0050317</name>
</gene>
<proteinExistence type="predicted"/>
<dbReference type="PANTHER" id="PTHR14690">
    <property type="entry name" value="IQ MOTIF CONTAINING WITH AAA DOMAIN 1"/>
    <property type="match status" value="1"/>
</dbReference>
<comment type="caution">
    <text evidence="2">The sequence shown here is derived from an EMBL/GenBank/DDBJ whole genome shotgun (WGS) entry which is preliminary data.</text>
</comment>
<dbReference type="AlphaFoldDB" id="A0A2J8RKC8"/>
<organism evidence="2">
    <name type="scientific">Pongo abelii</name>
    <name type="common">Sumatran orangutan</name>
    <name type="synonym">Pongo pygmaeus abelii</name>
    <dbReference type="NCBI Taxonomy" id="9601"/>
    <lineage>
        <taxon>Eukaryota</taxon>
        <taxon>Metazoa</taxon>
        <taxon>Chordata</taxon>
        <taxon>Craniata</taxon>
        <taxon>Vertebrata</taxon>
        <taxon>Euteleostomi</taxon>
        <taxon>Mammalia</taxon>
        <taxon>Eutheria</taxon>
        <taxon>Euarchontoglires</taxon>
        <taxon>Primates</taxon>
        <taxon>Haplorrhini</taxon>
        <taxon>Catarrhini</taxon>
        <taxon>Hominidae</taxon>
        <taxon>Pongo</taxon>
    </lineage>
</organism>